<reference evidence="3 4" key="1">
    <citation type="submission" date="2021-05" db="EMBL/GenBank/DDBJ databases">
        <title>Aequorivita echinoideorum JCM 30378 genome.</title>
        <authorList>
            <person name="Zhang H."/>
            <person name="Li C."/>
        </authorList>
    </citation>
    <scope>NUCLEOTIDE SEQUENCE [LARGE SCALE GENOMIC DNA]</scope>
    <source>
        <strain evidence="3 4">JCM30378</strain>
    </source>
</reference>
<dbReference type="Pfam" id="PF00535">
    <property type="entry name" value="Glycos_transf_2"/>
    <property type="match status" value="1"/>
</dbReference>
<evidence type="ECO:0000313" key="3">
    <source>
        <dbReference type="EMBL" id="MBT0608491.1"/>
    </source>
</evidence>
<evidence type="ECO:0000313" key="4">
    <source>
        <dbReference type="Proteomes" id="UP001297092"/>
    </source>
</evidence>
<dbReference type="Gene3D" id="3.90.550.10">
    <property type="entry name" value="Spore Coat Polysaccharide Biosynthesis Protein SpsA, Chain A"/>
    <property type="match status" value="1"/>
</dbReference>
<dbReference type="SUPFAM" id="SSF53448">
    <property type="entry name" value="Nucleotide-diphospho-sugar transferases"/>
    <property type="match status" value="1"/>
</dbReference>
<dbReference type="InterPro" id="IPR001173">
    <property type="entry name" value="Glyco_trans_2-like"/>
</dbReference>
<sequence length="245" mass="28654">MPKLTIIIPTFNEEAYIEDALHSASFADEIIVIDSFSTDSTPTIAKKFATKFLQRKFDNFSNQKNFALEQASGDWILFLDADERITHSLEEEIKQTVEKPKHGGYKINFPHFYMNRFLYHHSDNVLRLVKREGAHFTGTVHEKLHCNGSVGKLKNKMLHFTYKGLENYITKKEEYAWFQAEQQFKKGKKVTWFHLFFKPSYRFFRSYILKGGFRDGIAGLSVATVNAYGVFERYVKLHLLQKGMR</sequence>
<evidence type="ECO:0000256" key="1">
    <source>
        <dbReference type="ARBA" id="ARBA00038494"/>
    </source>
</evidence>
<comment type="similarity">
    <text evidence="1">Belongs to the glycosyltransferase 2 family. WaaE/KdtX subfamily.</text>
</comment>
<dbReference type="RefSeq" id="WP_214113359.1">
    <property type="nucleotide sequence ID" value="NZ_JAHCTB010000004.1"/>
</dbReference>
<dbReference type="EMBL" id="JAHCTB010000004">
    <property type="protein sequence ID" value="MBT0608491.1"/>
    <property type="molecule type" value="Genomic_DNA"/>
</dbReference>
<proteinExistence type="inferred from homology"/>
<feature type="domain" description="Glycosyltransferase 2-like" evidence="2">
    <location>
        <begin position="5"/>
        <end position="131"/>
    </location>
</feature>
<name>A0ABS5S5J3_9FLAO</name>
<organism evidence="3 4">
    <name type="scientific">Aequorivita echinoideorum</name>
    <dbReference type="NCBI Taxonomy" id="1549647"/>
    <lineage>
        <taxon>Bacteria</taxon>
        <taxon>Pseudomonadati</taxon>
        <taxon>Bacteroidota</taxon>
        <taxon>Flavobacteriia</taxon>
        <taxon>Flavobacteriales</taxon>
        <taxon>Flavobacteriaceae</taxon>
        <taxon>Aequorivita</taxon>
    </lineage>
</organism>
<dbReference type="InterPro" id="IPR029044">
    <property type="entry name" value="Nucleotide-diphossugar_trans"/>
</dbReference>
<protein>
    <submittedName>
        <fullName evidence="3">Glycosyltransferase family 2 protein</fullName>
    </submittedName>
</protein>
<accession>A0ABS5S5J3</accession>
<dbReference type="PANTHER" id="PTHR43630:SF2">
    <property type="entry name" value="GLYCOSYLTRANSFERASE"/>
    <property type="match status" value="1"/>
</dbReference>
<dbReference type="CDD" id="cd02511">
    <property type="entry name" value="Beta4Glucosyltransferase"/>
    <property type="match status" value="1"/>
</dbReference>
<evidence type="ECO:0000259" key="2">
    <source>
        <dbReference type="Pfam" id="PF00535"/>
    </source>
</evidence>
<dbReference type="Proteomes" id="UP001297092">
    <property type="component" value="Unassembled WGS sequence"/>
</dbReference>
<dbReference type="PANTHER" id="PTHR43630">
    <property type="entry name" value="POLY-BETA-1,6-N-ACETYL-D-GLUCOSAMINE SYNTHASE"/>
    <property type="match status" value="1"/>
</dbReference>
<gene>
    <name evidence="3" type="ORF">KIV10_09875</name>
</gene>
<keyword evidence="4" id="KW-1185">Reference proteome</keyword>
<comment type="caution">
    <text evidence="3">The sequence shown here is derived from an EMBL/GenBank/DDBJ whole genome shotgun (WGS) entry which is preliminary data.</text>
</comment>